<sequence length="250" mass="28582">DEKVLDFICFNGAQIPEAEIAKRLRLKPGTVSYSLKKMLREKTILGYRYRVNYARLGLTTMAWILLKIRLAKVDSFELIDTLLKFPQVHVASFITGEFDLAIKVIERDVASIDSFARKISQEFSDSIESSEILLVTKSYKAHNIIPKEFSCLRSFDETDFKILDSRMSNPNKDIAGVASELGLHRNTVSKRWKNFWKENVLVKKTPVVNPLYYAKLRIALKAIVLIDAVPETCEGIIKKLVSMDEVHELN</sequence>
<dbReference type="PANTHER" id="PTHR43413:SF8">
    <property type="entry name" value="HTH-TYPE TRANSCRIPTIONAL REGULATOR PTR1"/>
    <property type="match status" value="1"/>
</dbReference>
<feature type="non-terminal residue" evidence="1">
    <location>
        <position position="1"/>
    </location>
</feature>
<accession>X0YT30</accession>
<dbReference type="AlphaFoldDB" id="X0YT30"/>
<dbReference type="InterPro" id="IPR036390">
    <property type="entry name" value="WH_DNA-bd_sf"/>
</dbReference>
<feature type="non-terminal residue" evidence="1">
    <location>
        <position position="250"/>
    </location>
</feature>
<dbReference type="InterPro" id="IPR019888">
    <property type="entry name" value="Tscrpt_reg_AsnC-like"/>
</dbReference>
<protein>
    <submittedName>
        <fullName evidence="1">Uncharacterized protein</fullName>
    </submittedName>
</protein>
<name>X0YT30_9ZZZZ</name>
<proteinExistence type="predicted"/>
<evidence type="ECO:0000313" key="1">
    <source>
        <dbReference type="EMBL" id="GAG39826.1"/>
    </source>
</evidence>
<comment type="caution">
    <text evidence="1">The sequence shown here is derived from an EMBL/GenBank/DDBJ whole genome shotgun (WGS) entry which is preliminary data.</text>
</comment>
<dbReference type="InterPro" id="IPR036388">
    <property type="entry name" value="WH-like_DNA-bd_sf"/>
</dbReference>
<dbReference type="InterPro" id="IPR050684">
    <property type="entry name" value="HTH-Siroheme_Decarb"/>
</dbReference>
<reference evidence="1" key="1">
    <citation type="journal article" date="2014" name="Front. Microbiol.">
        <title>High frequency of phylogenetically diverse reductive dehalogenase-homologous genes in deep subseafloor sedimentary metagenomes.</title>
        <authorList>
            <person name="Kawai M."/>
            <person name="Futagami T."/>
            <person name="Toyoda A."/>
            <person name="Takaki Y."/>
            <person name="Nishi S."/>
            <person name="Hori S."/>
            <person name="Arai W."/>
            <person name="Tsubouchi T."/>
            <person name="Morono Y."/>
            <person name="Uchiyama I."/>
            <person name="Ito T."/>
            <person name="Fujiyama A."/>
            <person name="Inagaki F."/>
            <person name="Takami H."/>
        </authorList>
    </citation>
    <scope>NUCLEOTIDE SEQUENCE</scope>
    <source>
        <strain evidence="1">Expedition CK06-06</strain>
    </source>
</reference>
<organism evidence="1">
    <name type="scientific">marine sediment metagenome</name>
    <dbReference type="NCBI Taxonomy" id="412755"/>
    <lineage>
        <taxon>unclassified sequences</taxon>
        <taxon>metagenomes</taxon>
        <taxon>ecological metagenomes</taxon>
    </lineage>
</organism>
<dbReference type="EMBL" id="BARS01043462">
    <property type="protein sequence ID" value="GAG39826.1"/>
    <property type="molecule type" value="Genomic_DNA"/>
</dbReference>
<dbReference type="SMART" id="SM00344">
    <property type="entry name" value="HTH_ASNC"/>
    <property type="match status" value="1"/>
</dbReference>
<gene>
    <name evidence="1" type="ORF">S01H1_65796</name>
</gene>
<dbReference type="Gene3D" id="1.10.10.10">
    <property type="entry name" value="Winged helix-like DNA-binding domain superfamily/Winged helix DNA-binding domain"/>
    <property type="match status" value="2"/>
</dbReference>
<dbReference type="SUPFAM" id="SSF46785">
    <property type="entry name" value="Winged helix' DNA-binding domain"/>
    <property type="match status" value="1"/>
</dbReference>
<dbReference type="PANTHER" id="PTHR43413">
    <property type="entry name" value="TRANSCRIPTIONAL REGULATOR, ASNC FAMILY"/>
    <property type="match status" value="1"/>
</dbReference>
<dbReference type="Gene3D" id="3.30.70.920">
    <property type="match status" value="1"/>
</dbReference>